<feature type="domain" description="Extracellular matrix-binding protein ebh GA module" evidence="3">
    <location>
        <begin position="799"/>
        <end position="854"/>
    </location>
</feature>
<dbReference type="InterPro" id="IPR020840">
    <property type="entry name" value="Extracell_matrix-bd_GA"/>
</dbReference>
<dbReference type="EMBL" id="CP132191">
    <property type="protein sequence ID" value="WLP85165.1"/>
    <property type="molecule type" value="Genomic_DNA"/>
</dbReference>
<feature type="transmembrane region" description="Helical" evidence="2">
    <location>
        <begin position="1547"/>
        <end position="1566"/>
    </location>
</feature>
<dbReference type="InterPro" id="IPR009063">
    <property type="entry name" value="Ig/albumin-bd_sf"/>
</dbReference>
<protein>
    <recommendedName>
        <fullName evidence="3">Extracellular matrix-binding protein ebh GA module domain-containing protein</fullName>
    </recommendedName>
</protein>
<keyword evidence="1" id="KW-0175">Coiled coil</keyword>
<keyword evidence="5" id="KW-1185">Reference proteome</keyword>
<dbReference type="SMART" id="SM00844">
    <property type="entry name" value="GA"/>
    <property type="match status" value="6"/>
</dbReference>
<dbReference type="Pfam" id="PF07554">
    <property type="entry name" value="FIVAR"/>
    <property type="match status" value="3"/>
</dbReference>
<feature type="coiled-coil region" evidence="1">
    <location>
        <begin position="583"/>
        <end position="627"/>
    </location>
</feature>
<evidence type="ECO:0000256" key="1">
    <source>
        <dbReference type="SAM" id="Coils"/>
    </source>
</evidence>
<feature type="coiled-coil region" evidence="1">
    <location>
        <begin position="462"/>
        <end position="489"/>
    </location>
</feature>
<dbReference type="Proteomes" id="UP001237011">
    <property type="component" value="Chromosome"/>
</dbReference>
<feature type="domain" description="Extracellular matrix-binding protein ebh GA module" evidence="3">
    <location>
        <begin position="416"/>
        <end position="477"/>
    </location>
</feature>
<evidence type="ECO:0000256" key="2">
    <source>
        <dbReference type="SAM" id="Phobius"/>
    </source>
</evidence>
<dbReference type="RefSeq" id="WP_305937604.1">
    <property type="nucleotide sequence ID" value="NZ_CP132191.1"/>
</dbReference>
<feature type="domain" description="Extracellular matrix-binding protein ebh GA module" evidence="3">
    <location>
        <begin position="545"/>
        <end position="605"/>
    </location>
</feature>
<gene>
    <name evidence="4" type="ORF">Q8852_02460</name>
</gene>
<evidence type="ECO:0000313" key="4">
    <source>
        <dbReference type="EMBL" id="WLP85165.1"/>
    </source>
</evidence>
<evidence type="ECO:0000313" key="5">
    <source>
        <dbReference type="Proteomes" id="UP001237011"/>
    </source>
</evidence>
<dbReference type="SUPFAM" id="SSF46997">
    <property type="entry name" value="Bacterial immunoglobulin/albumin-binding domains"/>
    <property type="match status" value="6"/>
</dbReference>
<keyword evidence="2" id="KW-0812">Transmembrane</keyword>
<keyword evidence="2" id="KW-0472">Membrane</keyword>
<proteinExistence type="predicted"/>
<sequence>MNKKFKKVLVNSTLAVGGVSLPLVFSLSASGDKTAAEWKTDAQKLLGTLLSQSSELGNKAGVDRSQYGNFVQAMMKLVNGITSKEKYDLFEKAVTKLIELNAQSTIVYPNGSTIKNSQDYKDADEDAKKAFDSAYDNFAPNNYYTLFVSKILNGPEKNLWDAASSESSSLEQMQEALGLVNNFLIQPYSDNYEAYIKAYNELTIRYRQQALNKLNEWTTLDNKQPFIDDLNKLKPNAKKELVDPIMIAAFAQAQKDVDAKISNLSNLSESQKNELKTSASSAQMTEWSDEALAAVLKLANDYDEVASNIKDELNKENSLTSEQKEKLLNDLGNQEVSKLGAYLDQVNNLNTAMTVAKENLEKFDQAAFESTPEYSFAPQDKITAYQNALNKLKTMGQSADNLPLTSEAVSAIEKEFSDAKAALNKAGQEAFETAKTNTKNAIDQLEFLDPDYIASIKADVDKQTSQQDLENLVAKYNALDLQAKELIDEVAKYNGLENNEIYTGSDAETKAVFDTALNAAKAALNDNKLVNGKTNEEVTTLLNNLQNAWSNLSNQNFDNLKKSVLKHLDTLTNLTDNQKTALKDKINALNDTQKEDLKQIKQQADDLNTAMGTLKEASEKISEVQNDNNINYVAASKEQKDAYDTAASKLQNVLNPENSASSNIEPSAINQLVTDLNDAASNLNGQANYDKDLTDISKLENLTPDQISAAQDAYKAATNNAGRASALADAQSLNKAMGTLKDLISKQDQTQKDANYKLASAEAQKAYNDAITAANNAVTTPDKQNPLDAAKVAELINSINTALSGLNGNNALQQYQKQIDMMSFLNQAEIQHFTDQLNSAADATAAEKVVTDAKAVNDAMEKLINALNPVQIKVVKESQAFKDASKEAQDAYTSKINEAINKVKNNNLSVDDINALLKEIADAQNALDGAEQLGKTKDAIKGEIEANDKLNAAQKEALINQLADPNVNSISEAKKVQASANALGDAMQALKDEIAKENTVTNSQNYKDATNQDAYTTPLQAAKDALNTNIDATQAGKLLQDLQNGTAVLNGNNQLNDAKTQANNAIDALNDLNDAQKTALKQEVSNAANVADASSVTKKAQALETAMKALKDEIAKENDVKASIDYTQATNQDAYTTPLQAAKDALNTNIDAVQAGKLLENLQNGTAALNGEENQAKAQVNNSTLLTPEQKDAAIKQIEATNPFTAQNASDLYNSLLQQSKANATAKLDELSNLSPEQKQNYTNQIANATVADTTTGEFDANVANALANATADNDVIGSALKELDKLTNLTPAEKETLTQQISSANPQDVKTLISKATALNDAITKLNNDLINYLQSGNKTDVTNDLNTIKANAVVVKDKDKTTTITPIDQINNLVANIDSTIALKNALDNYLQANVSLPGFDKTANTLQQAIQNQQAAVEQLKANQYAPLQGAAQVAITNAPTLIANANLIQDLVKAIQTENADETKRILGEMISNPQYTWANDLSSLLSSNKYFDLIAKLEHKKDDKDALRKLENLIKESSAPEVVKSALLKNIAKTGLGANLRWLAALIPGVILFLVGLGLYLKKRK</sequence>
<dbReference type="InterPro" id="IPR002988">
    <property type="entry name" value="GA_module"/>
</dbReference>
<evidence type="ECO:0000259" key="3">
    <source>
        <dbReference type="SMART" id="SM00844"/>
    </source>
</evidence>
<reference evidence="4" key="1">
    <citation type="submission" date="2023-08" db="EMBL/GenBank/DDBJ databases">
        <title>Complete genome sequence of Mycoplasma seminis 2200.</title>
        <authorList>
            <person name="Spergser J."/>
        </authorList>
    </citation>
    <scope>NUCLEOTIDE SEQUENCE [LARGE SCALE GENOMIC DNA]</scope>
    <source>
        <strain evidence="4">2200</strain>
    </source>
</reference>
<dbReference type="Gene3D" id="1.20.5.420">
    <property type="entry name" value="Immunoglobulin FC, subunit C"/>
    <property type="match status" value="2"/>
</dbReference>
<organism evidence="4 5">
    <name type="scientific">Mycoplasma seminis</name>
    <dbReference type="NCBI Taxonomy" id="512749"/>
    <lineage>
        <taxon>Bacteria</taxon>
        <taxon>Bacillati</taxon>
        <taxon>Mycoplasmatota</taxon>
        <taxon>Mollicutes</taxon>
        <taxon>Mycoplasmataceae</taxon>
        <taxon>Mycoplasma</taxon>
    </lineage>
</organism>
<dbReference type="Pfam" id="PF01468">
    <property type="entry name" value="GA"/>
    <property type="match status" value="8"/>
</dbReference>
<accession>A0ABY9H9A1</accession>
<feature type="domain" description="Extracellular matrix-binding protein ebh GA module" evidence="3">
    <location>
        <begin position="920"/>
        <end position="981"/>
    </location>
</feature>
<name>A0ABY9H9A1_9MOLU</name>
<dbReference type="Gene3D" id="1.20.120.1850">
    <property type="entry name" value="Ebh helix bundles repeating unit (S and A modules)"/>
    <property type="match status" value="7"/>
</dbReference>
<keyword evidence="2" id="KW-1133">Transmembrane helix</keyword>
<feature type="domain" description="Extracellular matrix-binding protein ebh GA module" evidence="3">
    <location>
        <begin position="1042"/>
        <end position="1101"/>
    </location>
</feature>
<feature type="domain" description="Extracellular matrix-binding protein ebh GA module" evidence="3">
    <location>
        <begin position="1203"/>
        <end position="1262"/>
    </location>
</feature>
<feature type="coiled-coil region" evidence="1">
    <location>
        <begin position="1052"/>
        <end position="1120"/>
    </location>
</feature>
<feature type="coiled-coil region" evidence="1">
    <location>
        <begin position="310"/>
        <end position="366"/>
    </location>
</feature>